<dbReference type="Proteomes" id="UP000215144">
    <property type="component" value="Chromosome 1"/>
</dbReference>
<evidence type="ECO:0000313" key="1">
    <source>
        <dbReference type="EMBL" id="SNV39301.1"/>
    </source>
</evidence>
<proteinExistence type="predicted"/>
<gene>
    <name evidence="1" type="primary">spxB_2</name>
    <name evidence="1" type="ORF">SAMEA4504048_00956</name>
</gene>
<sequence length="85" mass="9777">MVRKAVENNKAGKTVVIDAKIIHDRPFPVEIMQLDPELATEEEIKACKERYEAEDLIPIRVFLEEGLRSQREPLVKDGVYIAQNE</sequence>
<dbReference type="Gene3D" id="1.10.10.940">
    <property type="match status" value="1"/>
</dbReference>
<dbReference type="EC" id="1.2.3.3" evidence="1"/>
<organism evidence="1 2">
    <name type="scientific">Streptococcus acidominimus</name>
    <dbReference type="NCBI Taxonomy" id="1326"/>
    <lineage>
        <taxon>Bacteria</taxon>
        <taxon>Bacillati</taxon>
        <taxon>Bacillota</taxon>
        <taxon>Bacilli</taxon>
        <taxon>Lactobacillales</taxon>
        <taxon>Streptococcaceae</taxon>
        <taxon>Streptococcus</taxon>
    </lineage>
</organism>
<dbReference type="GO" id="GO:0047112">
    <property type="term" value="F:pyruvate oxidase activity"/>
    <property type="evidence" value="ECO:0007669"/>
    <property type="project" value="UniProtKB-EC"/>
</dbReference>
<evidence type="ECO:0000313" key="2">
    <source>
        <dbReference type="Proteomes" id="UP000215144"/>
    </source>
</evidence>
<keyword evidence="1" id="KW-0560">Oxidoreductase</keyword>
<dbReference type="EMBL" id="LT906454">
    <property type="protein sequence ID" value="SNV39301.1"/>
    <property type="molecule type" value="Genomic_DNA"/>
</dbReference>
<dbReference type="AlphaFoldDB" id="A0A239WXR9"/>
<protein>
    <submittedName>
        <fullName evidence="1">Putative oxidase</fullName>
        <ecNumber evidence="1">1.2.3.3</ecNumber>
    </submittedName>
</protein>
<name>A0A239WXR9_STRAI</name>
<reference evidence="1 2" key="1">
    <citation type="submission" date="2017-06" db="EMBL/GenBank/DDBJ databases">
        <authorList>
            <consortium name="Pathogen Informatics"/>
        </authorList>
    </citation>
    <scope>NUCLEOTIDE SEQUENCE [LARGE SCALE GENOMIC DNA]</scope>
    <source>
        <strain evidence="1 2">NCTC11291</strain>
    </source>
</reference>
<dbReference type="KEGG" id="saco:SAME_00956"/>
<accession>A0A239WXR9</accession>